<reference evidence="1 2" key="1">
    <citation type="submission" date="2021-01" db="EMBL/GenBank/DDBJ databases">
        <title>Whole genome shotgun sequence of Actinoplanes humidus NBRC 14915.</title>
        <authorList>
            <person name="Komaki H."/>
            <person name="Tamura T."/>
        </authorList>
    </citation>
    <scope>NUCLEOTIDE SEQUENCE [LARGE SCALE GENOMIC DNA]</scope>
    <source>
        <strain evidence="1 2">NBRC 14915</strain>
    </source>
</reference>
<organism evidence="1 2">
    <name type="scientific">Winogradskya humida</name>
    <dbReference type="NCBI Taxonomy" id="113566"/>
    <lineage>
        <taxon>Bacteria</taxon>
        <taxon>Bacillati</taxon>
        <taxon>Actinomycetota</taxon>
        <taxon>Actinomycetes</taxon>
        <taxon>Micromonosporales</taxon>
        <taxon>Micromonosporaceae</taxon>
        <taxon>Winogradskya</taxon>
    </lineage>
</organism>
<protein>
    <submittedName>
        <fullName evidence="1">Uncharacterized protein</fullName>
    </submittedName>
</protein>
<accession>A0ABQ3ZED7</accession>
<proteinExistence type="predicted"/>
<evidence type="ECO:0000313" key="1">
    <source>
        <dbReference type="EMBL" id="GIE16937.1"/>
    </source>
</evidence>
<name>A0ABQ3ZED7_9ACTN</name>
<dbReference type="EMBL" id="BOMN01000001">
    <property type="protein sequence ID" value="GIE16937.1"/>
    <property type="molecule type" value="Genomic_DNA"/>
</dbReference>
<evidence type="ECO:0000313" key="2">
    <source>
        <dbReference type="Proteomes" id="UP000603200"/>
    </source>
</evidence>
<dbReference type="Proteomes" id="UP000603200">
    <property type="component" value="Unassembled WGS sequence"/>
</dbReference>
<keyword evidence="2" id="KW-1185">Reference proteome</keyword>
<sequence>MLMLRHWDCPTVLDDEEAAMAVSGANQREESIEPDVPRQEPHRALAEAVLSNAAEQAEWLADGGPEPALPAAWSGLWQAAVQRQMDLSGQAETVASQAVSSTMSQLATLYHEAAWFRTDDDLRRRATNEVLFYGTELRTKLRSQSAQEAWQRRSAYGLSASSSAVRARVTANDDWLTGWQAWAAAQQTS</sequence>
<gene>
    <name evidence="1" type="ORF">Ahu01nite_000390</name>
</gene>
<comment type="caution">
    <text evidence="1">The sequence shown here is derived from an EMBL/GenBank/DDBJ whole genome shotgun (WGS) entry which is preliminary data.</text>
</comment>